<dbReference type="RefSeq" id="WP_050451729.1">
    <property type="nucleotide sequence ID" value="NZ_LFJJ01000002.1"/>
</dbReference>
<keyword evidence="1" id="KW-1133">Transmembrane helix</keyword>
<proteinExistence type="predicted"/>
<evidence type="ECO:0000313" key="3">
    <source>
        <dbReference type="Proteomes" id="UP000036959"/>
    </source>
</evidence>
<evidence type="ECO:0000313" key="2">
    <source>
        <dbReference type="EMBL" id="KND62351.1"/>
    </source>
</evidence>
<keyword evidence="1" id="KW-0472">Membrane</keyword>
<dbReference type="Proteomes" id="UP000036959">
    <property type="component" value="Unassembled WGS sequence"/>
</dbReference>
<dbReference type="OrthoDB" id="9035779at2"/>
<evidence type="ECO:0000256" key="1">
    <source>
        <dbReference type="SAM" id="Phobius"/>
    </source>
</evidence>
<name>A0A0L0MJ82_9BURK</name>
<dbReference type="AlphaFoldDB" id="A0A0L0MJ82"/>
<feature type="transmembrane region" description="Helical" evidence="1">
    <location>
        <begin position="302"/>
        <end position="330"/>
    </location>
</feature>
<comment type="caution">
    <text evidence="2">The sequence shown here is derived from an EMBL/GenBank/DDBJ whole genome shotgun (WGS) entry which is preliminary data.</text>
</comment>
<organism evidence="2 3">
    <name type="scientific">Candidatus Burkholderia verschuerenii</name>
    <dbReference type="NCBI Taxonomy" id="242163"/>
    <lineage>
        <taxon>Bacteria</taxon>
        <taxon>Pseudomonadati</taxon>
        <taxon>Pseudomonadota</taxon>
        <taxon>Betaproteobacteria</taxon>
        <taxon>Burkholderiales</taxon>
        <taxon>Burkholderiaceae</taxon>
        <taxon>Burkholderia</taxon>
    </lineage>
</organism>
<sequence>MGMSERAIDITQLDLAGEVHSRVLANHYGDLLDAVQSAARELGYFFAKADAAAAMPELLAEVLAEAIVLRKEASVSPLDSEGAEQRARRYLAEGFGEVMRDEILSALEGVGIRLQETVQAPVLLTSAKIMRDEALLRDAPAFDGEGRGDQFVALHRVGEANVRPKMARATLSVDVTKDEIVISGDGSLATYNWKPDTWGNAVKRLSIRPAHKRTGDIEEKVFCVVAGDGEDSGRRGGIVAEDLSEPEALALIKRIQEGVKASLGITQPAIPVVELPGEADLYDTVQRPSTPRSIGRKVADGIFNALSIGGFIVIGIAVLCALSFGLPVAYKAGQHFSSKMFPVADAGDARVSDLYEGALLRAEPSVRPTPRLLPVPALSKQ</sequence>
<gene>
    <name evidence="2" type="ORF">BVER_01834</name>
</gene>
<accession>A0A0L0MJ82</accession>
<dbReference type="PATRIC" id="fig|242163.4.peg.2639"/>
<protein>
    <submittedName>
        <fullName evidence="2">Uncharacterized protein</fullName>
    </submittedName>
</protein>
<dbReference type="EMBL" id="LFJJ01000002">
    <property type="protein sequence ID" value="KND62351.1"/>
    <property type="molecule type" value="Genomic_DNA"/>
</dbReference>
<reference evidence="3" key="1">
    <citation type="submission" date="2015-06" db="EMBL/GenBank/DDBJ databases">
        <title>Comparative genomics of Burkholderia leaf nodule symbionts.</title>
        <authorList>
            <person name="Carlier A."/>
            <person name="Eberl L."/>
            <person name="Pinto-Carbo M."/>
        </authorList>
    </citation>
    <scope>NUCLEOTIDE SEQUENCE [LARGE SCALE GENOMIC DNA]</scope>
    <source>
        <strain evidence="3">UZHbot4</strain>
    </source>
</reference>
<keyword evidence="1" id="KW-0812">Transmembrane</keyword>
<keyword evidence="3" id="KW-1185">Reference proteome</keyword>